<dbReference type="AlphaFoldDB" id="A0A0E0KQG6"/>
<protein>
    <submittedName>
        <fullName evidence="2">Uncharacterized protein</fullName>
    </submittedName>
</protein>
<feature type="compositionally biased region" description="Basic and acidic residues" evidence="1">
    <location>
        <begin position="354"/>
        <end position="364"/>
    </location>
</feature>
<dbReference type="Proteomes" id="UP000026962">
    <property type="component" value="Chromosome 4"/>
</dbReference>
<keyword evidence="3" id="KW-1185">Reference proteome</keyword>
<evidence type="ECO:0000256" key="1">
    <source>
        <dbReference type="SAM" id="MobiDB-lite"/>
    </source>
</evidence>
<evidence type="ECO:0000313" key="3">
    <source>
        <dbReference type="Proteomes" id="UP000026962"/>
    </source>
</evidence>
<dbReference type="EnsemblPlants" id="OPUNC04G10240.1">
    <property type="protein sequence ID" value="OPUNC04G10240.1"/>
    <property type="gene ID" value="OPUNC04G10240"/>
</dbReference>
<accession>A0A0E0KQG6</accession>
<dbReference type="Gramene" id="OPUNC04G10240.1">
    <property type="protein sequence ID" value="OPUNC04G10240.1"/>
    <property type="gene ID" value="OPUNC04G10240"/>
</dbReference>
<sequence>MDASIGAGGVVQIVGHVRNVIFSYSYFYMHGNIVWILSCTRAFWGAAGQWRNFRCDCLAWTSHSLTSRHRYRTDRHLVSKPLSVSGPPAATARIQRWLLQPAALLSTAAVLHAHLQQVAATTQARGKAAEDKDNSADDAKSGFVDPRRCCSSLARERNGAWRRGIRGAHGGRRERGAAHGGRRERIDAALPKREGPRWGQGGGTEDVQKHGVAGGDGGERSGLAMRSRRWVEQKSTTGRQQHAVAGGRGVARPRPCRCRLLSFLSPRQRRRRGDGDEEDDEKEEGIPLTITTITRSCGSESRKAGKSVVGLKTRDQPTDLANELDRDPVTLDQRRTHATSDKSHRLPTNQPAPIKEKPRRERNSSIRSPLVACCM</sequence>
<feature type="region of interest" description="Disordered" evidence="1">
    <location>
        <begin position="295"/>
        <end position="375"/>
    </location>
</feature>
<feature type="region of interest" description="Disordered" evidence="1">
    <location>
        <begin position="268"/>
        <end position="287"/>
    </location>
</feature>
<evidence type="ECO:0000313" key="2">
    <source>
        <dbReference type="EnsemblPlants" id="OPUNC04G10240.1"/>
    </source>
</evidence>
<feature type="compositionally biased region" description="Basic and acidic residues" evidence="1">
    <location>
        <begin position="171"/>
        <end position="196"/>
    </location>
</feature>
<feature type="compositionally biased region" description="Basic and acidic residues" evidence="1">
    <location>
        <begin position="312"/>
        <end position="344"/>
    </location>
</feature>
<organism evidence="2">
    <name type="scientific">Oryza punctata</name>
    <name type="common">Red rice</name>
    <dbReference type="NCBI Taxonomy" id="4537"/>
    <lineage>
        <taxon>Eukaryota</taxon>
        <taxon>Viridiplantae</taxon>
        <taxon>Streptophyta</taxon>
        <taxon>Embryophyta</taxon>
        <taxon>Tracheophyta</taxon>
        <taxon>Spermatophyta</taxon>
        <taxon>Magnoliopsida</taxon>
        <taxon>Liliopsida</taxon>
        <taxon>Poales</taxon>
        <taxon>Poaceae</taxon>
        <taxon>BOP clade</taxon>
        <taxon>Oryzoideae</taxon>
        <taxon>Oryzeae</taxon>
        <taxon>Oryzinae</taxon>
        <taxon>Oryza</taxon>
    </lineage>
</organism>
<reference evidence="2" key="2">
    <citation type="submission" date="2018-05" db="EMBL/GenBank/DDBJ databases">
        <title>OpunRS2 (Oryza punctata Reference Sequence Version 2).</title>
        <authorList>
            <person name="Zhang J."/>
            <person name="Kudrna D."/>
            <person name="Lee S."/>
            <person name="Talag J."/>
            <person name="Welchert J."/>
            <person name="Wing R.A."/>
        </authorList>
    </citation>
    <scope>NUCLEOTIDE SEQUENCE [LARGE SCALE GENOMIC DNA]</scope>
</reference>
<reference evidence="2" key="1">
    <citation type="submission" date="2015-04" db="UniProtKB">
        <authorList>
            <consortium name="EnsemblPlants"/>
        </authorList>
    </citation>
    <scope>IDENTIFICATION</scope>
</reference>
<dbReference type="HOGENOM" id="CLU_738474_0_0_1"/>
<name>A0A0E0KQG6_ORYPU</name>
<proteinExistence type="predicted"/>
<feature type="region of interest" description="Disordered" evidence="1">
    <location>
        <begin position="164"/>
        <end position="251"/>
    </location>
</feature>